<evidence type="ECO:0000313" key="1">
    <source>
        <dbReference type="EMBL" id="KAK5968516.1"/>
    </source>
</evidence>
<proteinExistence type="predicted"/>
<comment type="caution">
    <text evidence="2">The sequence shown here is derived from an EMBL/GenBank/DDBJ whole genome shotgun (WGS) entry which is preliminary data.</text>
</comment>
<sequence length="142" mass="15585">MMIAHLDRMRQPLLVGLCALIGLIHATSTQQFPFKAHQRYKRQLGSGELDVPNQQIDLNITVPYIFSARLYPYGETKGDLVIHGNSEVYKLANPFHYLGQIYETIYALCGAGGLDKVIEITSAIGSDGGHAAATARNEVIRG</sequence>
<dbReference type="AlphaFoldDB" id="A0AAN8FJH9"/>
<keyword evidence="3" id="KW-1185">Reference proteome</keyword>
<name>A0AAN8FJH9_TRICO</name>
<dbReference type="EMBL" id="WIXE01006577">
    <property type="protein sequence ID" value="KAK5981171.1"/>
    <property type="molecule type" value="Genomic_DNA"/>
</dbReference>
<evidence type="ECO:0000313" key="2">
    <source>
        <dbReference type="EMBL" id="KAK5981171.1"/>
    </source>
</evidence>
<organism evidence="2 3">
    <name type="scientific">Trichostrongylus colubriformis</name>
    <name type="common">Black scour worm</name>
    <dbReference type="NCBI Taxonomy" id="6319"/>
    <lineage>
        <taxon>Eukaryota</taxon>
        <taxon>Metazoa</taxon>
        <taxon>Ecdysozoa</taxon>
        <taxon>Nematoda</taxon>
        <taxon>Chromadorea</taxon>
        <taxon>Rhabditida</taxon>
        <taxon>Rhabditina</taxon>
        <taxon>Rhabditomorpha</taxon>
        <taxon>Strongyloidea</taxon>
        <taxon>Trichostrongylidae</taxon>
        <taxon>Trichostrongylus</taxon>
    </lineage>
</organism>
<dbReference type="Proteomes" id="UP001331761">
    <property type="component" value="Unassembled WGS sequence"/>
</dbReference>
<gene>
    <name evidence="2" type="ORF">GCK32_013146</name>
    <name evidence="1" type="ORF">GCK32_019373</name>
</gene>
<protein>
    <submittedName>
        <fullName evidence="2">Uncharacterized protein</fullName>
    </submittedName>
</protein>
<accession>A0AAN8FJH9</accession>
<reference evidence="2 3" key="1">
    <citation type="submission" date="2019-10" db="EMBL/GenBank/DDBJ databases">
        <title>Assembly and Annotation for the nematode Trichostrongylus colubriformis.</title>
        <authorList>
            <person name="Martin J."/>
        </authorList>
    </citation>
    <scope>NUCLEOTIDE SEQUENCE [LARGE SCALE GENOMIC DNA]</scope>
    <source>
        <strain evidence="2">G859</strain>
        <tissue evidence="2">Whole worm</tissue>
    </source>
</reference>
<dbReference type="EMBL" id="WIXE01021287">
    <property type="protein sequence ID" value="KAK5968516.1"/>
    <property type="molecule type" value="Genomic_DNA"/>
</dbReference>
<evidence type="ECO:0000313" key="3">
    <source>
        <dbReference type="Proteomes" id="UP001331761"/>
    </source>
</evidence>